<keyword evidence="1" id="KW-0812">Transmembrane</keyword>
<accession>A0ABW5YG95</accession>
<feature type="chain" id="PRO_5045065185" evidence="2">
    <location>
        <begin position="21"/>
        <end position="72"/>
    </location>
</feature>
<dbReference type="RefSeq" id="WP_377189026.1">
    <property type="nucleotide sequence ID" value="NZ_JBHUPD010000004.1"/>
</dbReference>
<evidence type="ECO:0000256" key="1">
    <source>
        <dbReference type="SAM" id="Phobius"/>
    </source>
</evidence>
<keyword evidence="1" id="KW-0472">Membrane</keyword>
<keyword evidence="4" id="KW-1185">Reference proteome</keyword>
<feature type="transmembrane region" description="Helical" evidence="1">
    <location>
        <begin position="40"/>
        <end position="58"/>
    </location>
</feature>
<comment type="caution">
    <text evidence="3">The sequence shown here is derived from an EMBL/GenBank/DDBJ whole genome shotgun (WGS) entry which is preliminary data.</text>
</comment>
<keyword evidence="2" id="KW-0732">Signal</keyword>
<name>A0ABW5YG95_9SPHI</name>
<proteinExistence type="predicted"/>
<evidence type="ECO:0000313" key="3">
    <source>
        <dbReference type="EMBL" id="MFD2874408.1"/>
    </source>
</evidence>
<evidence type="ECO:0000256" key="2">
    <source>
        <dbReference type="SAM" id="SignalP"/>
    </source>
</evidence>
<reference evidence="4" key="1">
    <citation type="journal article" date="2019" name="Int. J. Syst. Evol. Microbiol.">
        <title>The Global Catalogue of Microorganisms (GCM) 10K type strain sequencing project: providing services to taxonomists for standard genome sequencing and annotation.</title>
        <authorList>
            <consortium name="The Broad Institute Genomics Platform"/>
            <consortium name="The Broad Institute Genome Sequencing Center for Infectious Disease"/>
            <person name="Wu L."/>
            <person name="Ma J."/>
        </authorList>
    </citation>
    <scope>NUCLEOTIDE SEQUENCE [LARGE SCALE GENOMIC DNA]</scope>
    <source>
        <strain evidence="4">KCTC 22437</strain>
    </source>
</reference>
<organism evidence="3 4">
    <name type="scientific">Mucilaginibacter ximonensis</name>
    <dbReference type="NCBI Taxonomy" id="538021"/>
    <lineage>
        <taxon>Bacteria</taxon>
        <taxon>Pseudomonadati</taxon>
        <taxon>Bacteroidota</taxon>
        <taxon>Sphingobacteriia</taxon>
        <taxon>Sphingobacteriales</taxon>
        <taxon>Sphingobacteriaceae</taxon>
        <taxon>Mucilaginibacter</taxon>
    </lineage>
</organism>
<evidence type="ECO:0000313" key="4">
    <source>
        <dbReference type="Proteomes" id="UP001597557"/>
    </source>
</evidence>
<protein>
    <submittedName>
        <fullName evidence="3">Uncharacterized protein</fullName>
    </submittedName>
</protein>
<dbReference type="EMBL" id="JBHUPD010000004">
    <property type="protein sequence ID" value="MFD2874408.1"/>
    <property type="molecule type" value="Genomic_DNA"/>
</dbReference>
<feature type="signal peptide" evidence="2">
    <location>
        <begin position="1"/>
        <end position="20"/>
    </location>
</feature>
<keyword evidence="1" id="KW-1133">Transmembrane helix</keyword>
<gene>
    <name evidence="3" type="ORF">ACFS5N_18140</name>
</gene>
<dbReference type="Proteomes" id="UP001597557">
    <property type="component" value="Unassembled WGS sequence"/>
</dbReference>
<sequence>MKRILLSAIFLIANISVLFAQGPFGCNGGDIDSGDCPIDNWVIVFAALSVIVATAYLYKKQQKEIRARFLNN</sequence>